<accession>A0ABS7Z4R0</accession>
<dbReference type="Proteomes" id="UP001165302">
    <property type="component" value="Unassembled WGS sequence"/>
</dbReference>
<keyword evidence="3" id="KW-1185">Reference proteome</keyword>
<evidence type="ECO:0000313" key="3">
    <source>
        <dbReference type="Proteomes" id="UP001165302"/>
    </source>
</evidence>
<proteinExistence type="predicted"/>
<dbReference type="Pfam" id="PF13472">
    <property type="entry name" value="Lipase_GDSL_2"/>
    <property type="match status" value="1"/>
</dbReference>
<evidence type="ECO:0000313" key="2">
    <source>
        <dbReference type="EMBL" id="MCA5005137.1"/>
    </source>
</evidence>
<gene>
    <name evidence="2" type="ORF">IPZ78_08230</name>
</gene>
<sequence>MKDRRSFLKQSLAAIGTTVLGTNLAKAESFAVKEHKIELLKNDIILFQGDSITDHGRSRDKLGSNDVDAMGKGYAAHTARTLLHKHASKNLQIYNRGIGGHKVPQLIERWQKDCLDLKPNVLSILIGVNDYWHKRNGNYNGSAAEYKSQYQKMLDLTLKNLPNVKLIIGEPFGVKGVQHVDDSWYPEFGDYQRVSKEIAKEYKAIFIPYQSIFDKAEKQATGTYWAYDGVHTSLAGISLMGESVLNCFK</sequence>
<dbReference type="InterPro" id="IPR051532">
    <property type="entry name" value="Ester_Hydrolysis_Enzymes"/>
</dbReference>
<feature type="domain" description="SGNH hydrolase-type esterase" evidence="1">
    <location>
        <begin position="49"/>
        <end position="236"/>
    </location>
</feature>
<dbReference type="PANTHER" id="PTHR30383:SF5">
    <property type="entry name" value="SGNH HYDROLASE-TYPE ESTERASE DOMAIN-CONTAINING PROTEIN"/>
    <property type="match status" value="1"/>
</dbReference>
<evidence type="ECO:0000259" key="1">
    <source>
        <dbReference type="Pfam" id="PF13472"/>
    </source>
</evidence>
<dbReference type="EMBL" id="JADEYP010000012">
    <property type="protein sequence ID" value="MCA5005137.1"/>
    <property type="molecule type" value="Genomic_DNA"/>
</dbReference>
<dbReference type="GO" id="GO:0016787">
    <property type="term" value="F:hydrolase activity"/>
    <property type="evidence" value="ECO:0007669"/>
    <property type="project" value="UniProtKB-KW"/>
</dbReference>
<comment type="caution">
    <text evidence="2">The sequence shown here is derived from an EMBL/GenBank/DDBJ whole genome shotgun (WGS) entry which is preliminary data.</text>
</comment>
<dbReference type="InterPro" id="IPR036514">
    <property type="entry name" value="SGNH_hydro_sf"/>
</dbReference>
<reference evidence="2" key="1">
    <citation type="submission" date="2020-10" db="EMBL/GenBank/DDBJ databases">
        <authorList>
            <person name="Lu T."/>
            <person name="Wang Q."/>
            <person name="Han X."/>
        </authorList>
    </citation>
    <scope>NUCLEOTIDE SEQUENCE</scope>
    <source>
        <strain evidence="2">WQ 366</strain>
    </source>
</reference>
<dbReference type="Gene3D" id="3.40.50.1110">
    <property type="entry name" value="SGNH hydrolase"/>
    <property type="match status" value="1"/>
</dbReference>
<dbReference type="PROSITE" id="PS51318">
    <property type="entry name" value="TAT"/>
    <property type="match status" value="1"/>
</dbReference>
<dbReference type="InterPro" id="IPR006311">
    <property type="entry name" value="TAT_signal"/>
</dbReference>
<dbReference type="SUPFAM" id="SSF52266">
    <property type="entry name" value="SGNH hydrolase"/>
    <property type="match status" value="1"/>
</dbReference>
<dbReference type="CDD" id="cd01834">
    <property type="entry name" value="SGNH_hydrolase_like_2"/>
    <property type="match status" value="1"/>
</dbReference>
<dbReference type="PANTHER" id="PTHR30383">
    <property type="entry name" value="THIOESTERASE 1/PROTEASE 1/LYSOPHOSPHOLIPASE L1"/>
    <property type="match status" value="1"/>
</dbReference>
<keyword evidence="2" id="KW-0378">Hydrolase</keyword>
<name>A0ABS7Z4R0_9SPHI</name>
<dbReference type="InterPro" id="IPR013830">
    <property type="entry name" value="SGNH_hydro"/>
</dbReference>
<dbReference type="RefSeq" id="WP_225552582.1">
    <property type="nucleotide sequence ID" value="NZ_JADEYP010000012.1"/>
</dbReference>
<protein>
    <submittedName>
        <fullName evidence="2">SGNH/GDSL hydrolase family protein</fullName>
    </submittedName>
</protein>
<organism evidence="2 3">
    <name type="scientific">Sphingobacterium bovistauri</name>
    <dbReference type="NCBI Taxonomy" id="2781959"/>
    <lineage>
        <taxon>Bacteria</taxon>
        <taxon>Pseudomonadati</taxon>
        <taxon>Bacteroidota</taxon>
        <taxon>Sphingobacteriia</taxon>
        <taxon>Sphingobacteriales</taxon>
        <taxon>Sphingobacteriaceae</taxon>
        <taxon>Sphingobacterium</taxon>
    </lineage>
</organism>